<organism evidence="2 3">
    <name type="scientific">Duganella sacchari</name>
    <dbReference type="NCBI Taxonomy" id="551987"/>
    <lineage>
        <taxon>Bacteria</taxon>
        <taxon>Pseudomonadati</taxon>
        <taxon>Pseudomonadota</taxon>
        <taxon>Betaproteobacteria</taxon>
        <taxon>Burkholderiales</taxon>
        <taxon>Oxalobacteraceae</taxon>
        <taxon>Telluria group</taxon>
        <taxon>Duganella</taxon>
    </lineage>
</organism>
<sequence>MKLALSLKTLALLAFVAASTAVIVHPARTADGTMAMAHNTTNGLPLPSSFH</sequence>
<keyword evidence="3" id="KW-1185">Reference proteome</keyword>
<dbReference type="AlphaFoldDB" id="A0A1M7KG81"/>
<feature type="signal peptide" evidence="1">
    <location>
        <begin position="1"/>
        <end position="21"/>
    </location>
</feature>
<protein>
    <submittedName>
        <fullName evidence="2">Uncharacterized protein</fullName>
    </submittedName>
</protein>
<evidence type="ECO:0000256" key="1">
    <source>
        <dbReference type="SAM" id="SignalP"/>
    </source>
</evidence>
<reference evidence="3" key="1">
    <citation type="submission" date="2016-11" db="EMBL/GenBank/DDBJ databases">
        <authorList>
            <person name="Varghese N."/>
            <person name="Submissions S."/>
        </authorList>
    </citation>
    <scope>NUCLEOTIDE SEQUENCE [LARGE SCALE GENOMIC DNA]</scope>
    <source>
        <strain evidence="3">Sac-22</strain>
    </source>
</reference>
<dbReference type="RefSeq" id="WP_161077121.1">
    <property type="nucleotide sequence ID" value="NZ_FRCX01000002.1"/>
</dbReference>
<dbReference type="Proteomes" id="UP000184339">
    <property type="component" value="Unassembled WGS sequence"/>
</dbReference>
<proteinExistence type="predicted"/>
<keyword evidence="1" id="KW-0732">Signal</keyword>
<dbReference type="STRING" id="551987.SAMN05192549_10275"/>
<feature type="chain" id="PRO_5009927565" evidence="1">
    <location>
        <begin position="22"/>
        <end position="51"/>
    </location>
</feature>
<dbReference type="EMBL" id="FRCX01000002">
    <property type="protein sequence ID" value="SHM63855.1"/>
    <property type="molecule type" value="Genomic_DNA"/>
</dbReference>
<evidence type="ECO:0000313" key="2">
    <source>
        <dbReference type="EMBL" id="SHM63855.1"/>
    </source>
</evidence>
<name>A0A1M7KG81_9BURK</name>
<gene>
    <name evidence="2" type="ORF">SAMN05192549_10275</name>
</gene>
<evidence type="ECO:0000313" key="3">
    <source>
        <dbReference type="Proteomes" id="UP000184339"/>
    </source>
</evidence>
<accession>A0A1M7KG81</accession>